<accession>A0AAV0T4Q0</accession>
<name>A0AAV0T4Q0_9STRA</name>
<dbReference type="InterPro" id="IPR029052">
    <property type="entry name" value="Metallo-depent_PP-like"/>
</dbReference>
<dbReference type="AlphaFoldDB" id="A0AAV0T4Q0"/>
<reference evidence="1" key="1">
    <citation type="submission" date="2022-12" db="EMBL/GenBank/DDBJ databases">
        <authorList>
            <person name="Webb A."/>
        </authorList>
    </citation>
    <scope>NUCLEOTIDE SEQUENCE</scope>
    <source>
        <strain evidence="1">Pd1</strain>
    </source>
</reference>
<keyword evidence="2" id="KW-1185">Reference proteome</keyword>
<protein>
    <recommendedName>
        <fullName evidence="3">Calcineurin-like phosphoesterase domain-containing protein</fullName>
    </recommendedName>
</protein>
<comment type="caution">
    <text evidence="1">The sequence shown here is derived from an EMBL/GenBank/DDBJ whole genome shotgun (WGS) entry which is preliminary data.</text>
</comment>
<evidence type="ECO:0000313" key="1">
    <source>
        <dbReference type="EMBL" id="CAI5714375.1"/>
    </source>
</evidence>
<dbReference type="GO" id="GO:0005737">
    <property type="term" value="C:cytoplasm"/>
    <property type="evidence" value="ECO:0007669"/>
    <property type="project" value="TreeGrafter"/>
</dbReference>
<organism evidence="1 2">
    <name type="scientific">Peronospora destructor</name>
    <dbReference type="NCBI Taxonomy" id="86335"/>
    <lineage>
        <taxon>Eukaryota</taxon>
        <taxon>Sar</taxon>
        <taxon>Stramenopiles</taxon>
        <taxon>Oomycota</taxon>
        <taxon>Peronosporomycetes</taxon>
        <taxon>Peronosporales</taxon>
        <taxon>Peronosporaceae</taxon>
        <taxon>Peronospora</taxon>
    </lineage>
</organism>
<sequence>MISGTPVGKFLFLVSGPKATMLNITAPIAEAWGDVNNTVFPRMYFLDSGGLALRKKYCDCTGAKHEPVQAQGMNTGLLSALAEKNEVKAVFVGHNHVNEYCCLVHGVHEGGTGSGRAYIVRPVSHDAHVIEWTVDNNELHEIRS</sequence>
<evidence type="ECO:0008006" key="3">
    <source>
        <dbReference type="Google" id="ProtNLM"/>
    </source>
</evidence>
<evidence type="ECO:0000313" key="2">
    <source>
        <dbReference type="Proteomes" id="UP001162029"/>
    </source>
</evidence>
<dbReference type="PANTHER" id="PTHR32440:SF0">
    <property type="entry name" value="PHOSPHATASE DCR2-RELATED"/>
    <property type="match status" value="1"/>
</dbReference>
<proteinExistence type="predicted"/>
<dbReference type="GO" id="GO:0016788">
    <property type="term" value="F:hydrolase activity, acting on ester bonds"/>
    <property type="evidence" value="ECO:0007669"/>
    <property type="project" value="TreeGrafter"/>
</dbReference>
<gene>
    <name evidence="1" type="ORF">PDE001_LOCUS1131</name>
</gene>
<dbReference type="EMBL" id="CANTFM010000189">
    <property type="protein sequence ID" value="CAI5714375.1"/>
    <property type="molecule type" value="Genomic_DNA"/>
</dbReference>
<dbReference type="Proteomes" id="UP001162029">
    <property type="component" value="Unassembled WGS sequence"/>
</dbReference>
<dbReference type="PANTHER" id="PTHR32440">
    <property type="entry name" value="PHOSPHATASE DCR2-RELATED-RELATED"/>
    <property type="match status" value="1"/>
</dbReference>
<dbReference type="SUPFAM" id="SSF56300">
    <property type="entry name" value="Metallo-dependent phosphatases"/>
    <property type="match status" value="1"/>
</dbReference>